<dbReference type="InterPro" id="IPR045474">
    <property type="entry name" value="GEVED"/>
</dbReference>
<dbReference type="EMBL" id="JBHSFV010000011">
    <property type="protein sequence ID" value="MFC4635615.1"/>
    <property type="molecule type" value="Genomic_DNA"/>
</dbReference>
<sequence length="996" mass="106980">MKKITSVFVLMLFISLGVVAQETQGPSSISQATYLGKTILLRDAPTIPTTSYGIDELTIIPNGYEGSFNNLVEGQSSSEATLQREMGPLLLNSAIEANFPGIDNTQSGFLPPDPTGAVGPDHYVQSVNSAVSIYDKTGTLLVGPVALGTFLGTGNNNGDPIVLYDQLADRWLVSQFGPSAQSLVVGISETADPTGAYNVYEFLSGQFEDYPHYSVWPDGYYLTTNGNGGGGGFNPREVFVLERDVMLAGGTSPQIVGLDLTGQFANPTTIFSAASANLTGFAFPADTPGFFVYLQDDSWNGNIDVDKLLVWEANIDWDNTANSTISADPQEIPVDAFDSLFAPFGVGDIDQPGTAQDLAGQGGIISYMANYRTFEDHNSWVITFNVDIDGNNTSGIRWIELRNTEANTAWSVFQEGTYAPDDGNSRFMSSAAMDAQGNIGLAYNIAGSEMPVGIRHTGRFASDPLGQMTVDENIIFDGPGVQTFSNRFGDYAHMTLDPNEFTFWHTTQYFLANNVWATRIASFSLSSGFATDVGVNGFVSPVTGDLTDTETVEVIIRNFGTEDQSNIPLELRLDGALIANETFTGTIASGEAVNYTFTATLDLNVENQTYVVSASTLLDGDQQPVNDDASSEVTHLLANDIGVTAITSPTSGMLDIEDVTISITNFGGVAQSNFDVQYILDSEAPVVETFTGNILPEETVSFTFATQADISEAGNHVLVSKTNLTGDQDTSNDETSLDLLNICMPTATNGCNIDGIKQFILNTISADDGGNGCNTEPEGSPQGYANRTNLSTTLSNVAGQNEYILQAQQNWNGGPGVEALSVWIDFNDNGDFETSEQLIVGEFFQQFGVLEDFDLVIPPGSPIGSHILRAKAIDTSAAGDVNNPCSSYAFGEVQDYTVIIDDTLGLDDTAFANATFTISTLDNENFEVSLTSNVEGNVYMSVYNTLGQQLKYKQVQREGNAFNVALDMSNMPSGVYFVKMMTVGSSRFKTEKILVK</sequence>
<gene>
    <name evidence="5" type="ORF">ACFO3O_17015</name>
</gene>
<comment type="caution">
    <text evidence="5">The sequence shown here is derived from an EMBL/GenBank/DDBJ whole genome shotgun (WGS) entry which is preliminary data.</text>
</comment>
<keyword evidence="6" id="KW-1185">Reference proteome</keyword>
<evidence type="ECO:0000313" key="6">
    <source>
        <dbReference type="Proteomes" id="UP001596043"/>
    </source>
</evidence>
<evidence type="ECO:0000256" key="2">
    <source>
        <dbReference type="SAM" id="SignalP"/>
    </source>
</evidence>
<organism evidence="5 6">
    <name type="scientific">Dokdonia ponticola</name>
    <dbReference type="NCBI Taxonomy" id="2041041"/>
    <lineage>
        <taxon>Bacteria</taxon>
        <taxon>Pseudomonadati</taxon>
        <taxon>Bacteroidota</taxon>
        <taxon>Flavobacteriia</taxon>
        <taxon>Flavobacteriales</taxon>
        <taxon>Flavobacteriaceae</taxon>
        <taxon>Dokdonia</taxon>
    </lineage>
</organism>
<feature type="domain" description="GEVED" evidence="4">
    <location>
        <begin position="820"/>
        <end position="898"/>
    </location>
</feature>
<dbReference type="InterPro" id="IPR013783">
    <property type="entry name" value="Ig-like_fold"/>
</dbReference>
<keyword evidence="1 2" id="KW-0732">Signal</keyword>
<feature type="chain" id="PRO_5047185527" evidence="2">
    <location>
        <begin position="21"/>
        <end position="996"/>
    </location>
</feature>
<evidence type="ECO:0000256" key="1">
    <source>
        <dbReference type="ARBA" id="ARBA00022729"/>
    </source>
</evidence>
<evidence type="ECO:0000259" key="3">
    <source>
        <dbReference type="Pfam" id="PF18962"/>
    </source>
</evidence>
<accession>A0ABV9I304</accession>
<protein>
    <submittedName>
        <fullName evidence="5">GEVED domain-containing protein</fullName>
    </submittedName>
</protein>
<dbReference type="Proteomes" id="UP001596043">
    <property type="component" value="Unassembled WGS sequence"/>
</dbReference>
<feature type="domain" description="Secretion system C-terminal sorting" evidence="3">
    <location>
        <begin position="923"/>
        <end position="988"/>
    </location>
</feature>
<evidence type="ECO:0000313" key="5">
    <source>
        <dbReference type="EMBL" id="MFC4635615.1"/>
    </source>
</evidence>
<dbReference type="RefSeq" id="WP_379981014.1">
    <property type="nucleotide sequence ID" value="NZ_JBHSFV010000011.1"/>
</dbReference>
<reference evidence="6" key="1">
    <citation type="journal article" date="2019" name="Int. J. Syst. Evol. Microbiol.">
        <title>The Global Catalogue of Microorganisms (GCM) 10K type strain sequencing project: providing services to taxonomists for standard genome sequencing and annotation.</title>
        <authorList>
            <consortium name="The Broad Institute Genomics Platform"/>
            <consortium name="The Broad Institute Genome Sequencing Center for Infectious Disease"/>
            <person name="Wu L."/>
            <person name="Ma J."/>
        </authorList>
    </citation>
    <scope>NUCLEOTIDE SEQUENCE [LARGE SCALE GENOMIC DNA]</scope>
    <source>
        <strain evidence="6">YJ-61-S</strain>
    </source>
</reference>
<feature type="signal peptide" evidence="2">
    <location>
        <begin position="1"/>
        <end position="20"/>
    </location>
</feature>
<dbReference type="InterPro" id="IPR026444">
    <property type="entry name" value="Secre_tail"/>
</dbReference>
<dbReference type="Gene3D" id="2.60.40.10">
    <property type="entry name" value="Immunoglobulins"/>
    <property type="match status" value="1"/>
</dbReference>
<evidence type="ECO:0000259" key="4">
    <source>
        <dbReference type="Pfam" id="PF20009"/>
    </source>
</evidence>
<dbReference type="Pfam" id="PF20009">
    <property type="entry name" value="GEVED"/>
    <property type="match status" value="1"/>
</dbReference>
<dbReference type="NCBIfam" id="TIGR04183">
    <property type="entry name" value="Por_Secre_tail"/>
    <property type="match status" value="1"/>
</dbReference>
<dbReference type="Pfam" id="PF18962">
    <property type="entry name" value="Por_Secre_tail"/>
    <property type="match status" value="1"/>
</dbReference>
<proteinExistence type="predicted"/>
<name>A0ABV9I304_9FLAO</name>